<protein>
    <submittedName>
        <fullName evidence="1">Uncharacterized protein</fullName>
    </submittedName>
</protein>
<proteinExistence type="predicted"/>
<evidence type="ECO:0000313" key="1">
    <source>
        <dbReference type="EMBL" id="BDA78581.1"/>
    </source>
</evidence>
<name>A0ABN6KCT0_9LEPT</name>
<accession>A0ABN6KCT0</accession>
<reference evidence="1 2" key="1">
    <citation type="submission" date="2021-08" db="EMBL/GenBank/DDBJ databases">
        <title>Complete genome sequence of Leptospira kobayashii strain E30.</title>
        <authorList>
            <person name="Nakao R."/>
            <person name="Nakamura S."/>
            <person name="Masuzawa T."/>
            <person name="Koizumi N."/>
        </authorList>
    </citation>
    <scope>NUCLEOTIDE SEQUENCE [LARGE SCALE GENOMIC DNA]</scope>
    <source>
        <strain evidence="1 2">E30</strain>
    </source>
</reference>
<sequence length="105" mass="12337">MTTVQKIFNINKLSKSILLIFAVLLLDNILLGENQIKKPKSKAKEHREKPVWNFDCKEKRDCLEKCNNAPVFQMYGPDQQYVNRIKTECFSECSRNVDCNKGYYE</sequence>
<organism evidence="1 2">
    <name type="scientific">Leptospira kobayashii</name>
    <dbReference type="NCBI Taxonomy" id="1917830"/>
    <lineage>
        <taxon>Bacteria</taxon>
        <taxon>Pseudomonadati</taxon>
        <taxon>Spirochaetota</taxon>
        <taxon>Spirochaetia</taxon>
        <taxon>Leptospirales</taxon>
        <taxon>Leptospiraceae</taxon>
        <taxon>Leptospira</taxon>
    </lineage>
</organism>
<dbReference type="EMBL" id="AP025028">
    <property type="protein sequence ID" value="BDA78581.1"/>
    <property type="molecule type" value="Genomic_DNA"/>
</dbReference>
<keyword evidence="2" id="KW-1185">Reference proteome</keyword>
<dbReference type="Proteomes" id="UP000245263">
    <property type="component" value="Chromosome 1"/>
</dbReference>
<evidence type="ECO:0000313" key="2">
    <source>
        <dbReference type="Proteomes" id="UP000245263"/>
    </source>
</evidence>
<dbReference type="RefSeq" id="WP_109018502.1">
    <property type="nucleotide sequence ID" value="NZ_AP025028.1"/>
</dbReference>
<gene>
    <name evidence="1" type="ORF">LPTSP3_g15110</name>
</gene>